<evidence type="ECO:0000259" key="3">
    <source>
        <dbReference type="Pfam" id="PF07627"/>
    </source>
</evidence>
<keyword evidence="8" id="KW-1185">Reference proteome</keyword>
<protein>
    <recommendedName>
        <fullName evidence="9">Cytochrome c domain-containing protein</fullName>
    </recommendedName>
</protein>
<comment type="caution">
    <text evidence="7">The sequence shown here is derived from an EMBL/GenBank/DDBJ whole genome shotgun (WGS) entry which is preliminary data.</text>
</comment>
<sequence length="893" mass="101000">MKKFLISLSLLGTYSLQAEKAALPEKNFDFLANYCLNCHGEEKEEGNVNLEDLDFNIQTLQGAETWQKVLNALNSGEMPPEDKKQPKSHEKADFLDDLSKTMVTARKALSDSGGKITMKRLNRREYQNTIKELTGATVDVDTLPTDESAGRFDTVGSSQFISSDQFETYLKLGRSAIDEMFLRQSVAQEKSKLYRVEPEKVFNPQIDKFIQSKEKTYAQFRKWQKVVDELAKAPENKEIVENIYKQKPKNKKLPREYDLYHSAHKLKGAPNHKDFGFKEAWHPATTFRFIHTQKDFALYKHFASLPKRDSGSYLMVGKGYGRVDIGSEDLVPGSYTLRVSVAAIEREPAHRRYIDIGHPQIQTGWQFGLFPGKPIATRQVTGTMDKPQIIEVPIEIDSNTTKEFSVQEKQHNDSVKASWGTIGEYAKKNGYGIPPAIWIDWLELEGPHPPKKTPASQMDWWVQNSSSLNESDRARKILKQFSAKAFRGVAAEKDYLDGLVNIFKLRRSAGESFDVAIRKPLSIILASPGFLYFNESSTGEGRRKLNDRELAVRLSYFLWSSPPDEELMSLAAKKQLTKPDVLNRQVLRLIADSRADKFVSGFLHQWLDMERLDFFQFDTTLYREFDDATREASRQEVYKSFAYLMRNNKAGQIAKLLNSDYVIINALLATYYGIEGVTGDEYRKVNLPKSSPRGGLLGMAAIHAMGSDGAESSPVERGAWVLRHLLNEPPPPAPANVPQLSAVKGQNLTTRQKLLAHQAEPQCASCHRKIDPIGFGLENFDPVGKWRDMEFAVLSGGKRKVQSKKGHKIDPAGAFHNGPAFKDYFAMRELIGKRETDFAQGFTEHLIEYALGRPFGFTDQDLVNKILNSAKSNDYKISSFIQALVSSEAFHQK</sequence>
<dbReference type="Proteomes" id="UP000004947">
    <property type="component" value="Unassembled WGS sequence"/>
</dbReference>
<dbReference type="InterPro" id="IPR013042">
    <property type="entry name" value="DUF1592"/>
</dbReference>
<evidence type="ECO:0000259" key="4">
    <source>
        <dbReference type="Pfam" id="PF07631"/>
    </source>
</evidence>
<dbReference type="OrthoDB" id="175242at2"/>
<dbReference type="InterPro" id="IPR013039">
    <property type="entry name" value="DUF1588"/>
</dbReference>
<dbReference type="AlphaFoldDB" id="A6DN06"/>
<feature type="domain" description="DUF1585" evidence="1">
    <location>
        <begin position="817"/>
        <end position="890"/>
    </location>
</feature>
<evidence type="ECO:0000259" key="6">
    <source>
        <dbReference type="Pfam" id="PF07637"/>
    </source>
</evidence>
<dbReference type="InterPro" id="IPR011429">
    <property type="entry name" value="Cyt_c_Planctomycete-type"/>
</dbReference>
<dbReference type="eggNOG" id="COG2010">
    <property type="taxonomic scope" value="Bacteria"/>
</dbReference>
<evidence type="ECO:0000259" key="5">
    <source>
        <dbReference type="Pfam" id="PF07635"/>
    </source>
</evidence>
<dbReference type="Pfam" id="PF07637">
    <property type="entry name" value="PSD5"/>
    <property type="match status" value="1"/>
</dbReference>
<gene>
    <name evidence="7" type="ORF">LNTAR_07354</name>
</gene>
<dbReference type="RefSeq" id="WP_007279249.1">
    <property type="nucleotide sequence ID" value="NZ_ABCK01000012.1"/>
</dbReference>
<evidence type="ECO:0008006" key="9">
    <source>
        <dbReference type="Google" id="ProtNLM"/>
    </source>
</evidence>
<feature type="domain" description="DUF1595" evidence="6">
    <location>
        <begin position="474"/>
        <end position="535"/>
    </location>
</feature>
<feature type="domain" description="Cytochrome C Planctomycete-type" evidence="5">
    <location>
        <begin position="35"/>
        <end position="82"/>
    </location>
</feature>
<dbReference type="Pfam" id="PF07624">
    <property type="entry name" value="PSD2"/>
    <property type="match status" value="1"/>
</dbReference>
<dbReference type="InterPro" id="IPR011478">
    <property type="entry name" value="DUF1585"/>
</dbReference>
<dbReference type="Pfam" id="PF07626">
    <property type="entry name" value="PSD3"/>
    <property type="match status" value="1"/>
</dbReference>
<dbReference type="Pfam" id="PF07635">
    <property type="entry name" value="PSCyt1"/>
    <property type="match status" value="1"/>
</dbReference>
<evidence type="ECO:0000259" key="2">
    <source>
        <dbReference type="Pfam" id="PF07626"/>
    </source>
</evidence>
<proteinExistence type="predicted"/>
<dbReference type="Pfam" id="PF07627">
    <property type="entry name" value="PSCyt3"/>
    <property type="match status" value="1"/>
</dbReference>
<dbReference type="Pfam" id="PF07631">
    <property type="entry name" value="PSD4"/>
    <property type="match status" value="1"/>
</dbReference>
<dbReference type="InterPro" id="IPR013043">
    <property type="entry name" value="DUF1595"/>
</dbReference>
<dbReference type="STRING" id="313628.LNTAR_07354"/>
<accession>A6DN06</accession>
<organism evidence="7 8">
    <name type="scientific">Lentisphaera araneosa HTCC2155</name>
    <dbReference type="NCBI Taxonomy" id="313628"/>
    <lineage>
        <taxon>Bacteria</taxon>
        <taxon>Pseudomonadati</taxon>
        <taxon>Lentisphaerota</taxon>
        <taxon>Lentisphaeria</taxon>
        <taxon>Lentisphaerales</taxon>
        <taxon>Lentisphaeraceae</taxon>
        <taxon>Lentisphaera</taxon>
    </lineage>
</organism>
<name>A6DN06_9BACT</name>
<feature type="domain" description="DUF1588" evidence="3">
    <location>
        <begin position="693"/>
        <end position="789"/>
    </location>
</feature>
<dbReference type="EMBL" id="ABCK01000012">
    <property type="protein sequence ID" value="EDM27042.1"/>
    <property type="molecule type" value="Genomic_DNA"/>
</dbReference>
<evidence type="ECO:0000259" key="1">
    <source>
        <dbReference type="Pfam" id="PF07624"/>
    </source>
</evidence>
<feature type="domain" description="DUF1592" evidence="4">
    <location>
        <begin position="545"/>
        <end position="674"/>
    </location>
</feature>
<feature type="domain" description="DUF1587" evidence="2">
    <location>
        <begin position="119"/>
        <end position="181"/>
    </location>
</feature>
<evidence type="ECO:0000313" key="7">
    <source>
        <dbReference type="EMBL" id="EDM27042.1"/>
    </source>
</evidence>
<reference evidence="7 8" key="1">
    <citation type="journal article" date="2010" name="J. Bacteriol.">
        <title>Genome sequence of Lentisphaera araneosa HTCC2155T, the type species of the order Lentisphaerales in the phylum Lentisphaerae.</title>
        <authorList>
            <person name="Thrash J.C."/>
            <person name="Cho J.C."/>
            <person name="Vergin K.L."/>
            <person name="Morris R.M."/>
            <person name="Giovannoni S.J."/>
        </authorList>
    </citation>
    <scope>NUCLEOTIDE SEQUENCE [LARGE SCALE GENOMIC DNA]</scope>
    <source>
        <strain evidence="7 8">HTCC2155</strain>
    </source>
</reference>
<dbReference type="InterPro" id="IPR013036">
    <property type="entry name" value="DUF1587"/>
</dbReference>
<evidence type="ECO:0000313" key="8">
    <source>
        <dbReference type="Proteomes" id="UP000004947"/>
    </source>
</evidence>